<dbReference type="EMBL" id="MT141440">
    <property type="protein sequence ID" value="QJA61400.1"/>
    <property type="molecule type" value="Genomic_DNA"/>
</dbReference>
<evidence type="ECO:0000313" key="2">
    <source>
        <dbReference type="EMBL" id="QJA77131.1"/>
    </source>
</evidence>
<reference evidence="2" key="1">
    <citation type="submission" date="2020-03" db="EMBL/GenBank/DDBJ databases">
        <title>The deep terrestrial virosphere.</title>
        <authorList>
            <person name="Holmfeldt K."/>
            <person name="Nilsson E."/>
            <person name="Simone D."/>
            <person name="Lopez-Fernandez M."/>
            <person name="Wu X."/>
            <person name="de Brujin I."/>
            <person name="Lundin D."/>
            <person name="Andersson A."/>
            <person name="Bertilsson S."/>
            <person name="Dopson M."/>
        </authorList>
    </citation>
    <scope>NUCLEOTIDE SEQUENCE</scope>
    <source>
        <strain evidence="2">MM415A01359</strain>
        <strain evidence="1">MM415B00949</strain>
    </source>
</reference>
<evidence type="ECO:0000313" key="1">
    <source>
        <dbReference type="EMBL" id="QJA61400.1"/>
    </source>
</evidence>
<protein>
    <submittedName>
        <fullName evidence="2">Uncharacterized protein</fullName>
    </submittedName>
</protein>
<organism evidence="2">
    <name type="scientific">viral metagenome</name>
    <dbReference type="NCBI Taxonomy" id="1070528"/>
    <lineage>
        <taxon>unclassified sequences</taxon>
        <taxon>metagenomes</taxon>
        <taxon>organismal metagenomes</taxon>
    </lineage>
</organism>
<dbReference type="EMBL" id="MT142265">
    <property type="protein sequence ID" value="QJA77131.1"/>
    <property type="molecule type" value="Genomic_DNA"/>
</dbReference>
<sequence>MDCSLKKLLPEYHENMKNPKLASVMSTCPILGKQICLWCCLHICDVADPMKRNRALDNFPDLVKVEEESGRAFDSMWETCSRCHVRV</sequence>
<name>A0A6M3K5R4_9ZZZZ</name>
<dbReference type="AlphaFoldDB" id="A0A6M3K5R4"/>
<accession>A0A6M3K5R4</accession>
<proteinExistence type="predicted"/>
<gene>
    <name evidence="2" type="ORF">MM415A01359_0002</name>
    <name evidence="1" type="ORF">MM415B00949_0024</name>
</gene>